<keyword evidence="1" id="KW-1133">Transmembrane helix</keyword>
<keyword evidence="1" id="KW-0812">Transmembrane</keyword>
<accession>A0A1B6MVK8</accession>
<feature type="non-terminal residue" evidence="2">
    <location>
        <position position="475"/>
    </location>
</feature>
<sequence>DLSLGTMLATHISRSIIAILFLVILPTLGGFSHRKVSRTYPAGSYVVQEGGTRGGRGGGNVQYIRKTSSSSPLRSSGKPILIQQKQTSWPSGVQYMTKTSSSNGYSGFPGKTYYIQGGRRYSGGSAGGGPQSFIIQKLSSSSPSFDWAKQDSETLKEYLTRLQAAGRRPSINDFNKLLQRGSTESVAEYRQRVDWVKHLYPSLPWGQTYFDTTSGAYVYSTDQFLSTASPLRQTYLQRYSRQAGQSTGDFYERLLELYEGENEAQYEERIRALKELFPEADWANVNYDSDKKQYTWQSASSGLDQWVLMSKTWRKKSGAWSAWAGQDSEDSYLRQMYERQTGEDEASYWNRLLARSADDTDASYQTRNMRLRLLFPELDWMNVKWDQKSGTFVHSSNITTYYWTKRTDETWEEYYWRLYPVVDGETDHQYLLKLLRRFDGETDDSYKNRIESLKKVFVYAPWDNISYDETTKTYV</sequence>
<evidence type="ECO:0000256" key="1">
    <source>
        <dbReference type="SAM" id="Phobius"/>
    </source>
</evidence>
<organism evidence="2">
    <name type="scientific">Graphocephala atropunctata</name>
    <dbReference type="NCBI Taxonomy" id="36148"/>
    <lineage>
        <taxon>Eukaryota</taxon>
        <taxon>Metazoa</taxon>
        <taxon>Ecdysozoa</taxon>
        <taxon>Arthropoda</taxon>
        <taxon>Hexapoda</taxon>
        <taxon>Insecta</taxon>
        <taxon>Pterygota</taxon>
        <taxon>Neoptera</taxon>
        <taxon>Paraneoptera</taxon>
        <taxon>Hemiptera</taxon>
        <taxon>Auchenorrhyncha</taxon>
        <taxon>Membracoidea</taxon>
        <taxon>Cicadellidae</taxon>
        <taxon>Cicadellinae</taxon>
        <taxon>Cicadellini</taxon>
        <taxon>Graphocephala</taxon>
    </lineage>
</organism>
<reference evidence="2" key="1">
    <citation type="submission" date="2015-11" db="EMBL/GenBank/DDBJ databases">
        <title>De novo transcriptome assembly of four potential Pierce s Disease insect vectors from Arizona vineyards.</title>
        <authorList>
            <person name="Tassone E.E."/>
        </authorList>
    </citation>
    <scope>NUCLEOTIDE SEQUENCE</scope>
</reference>
<proteinExistence type="predicted"/>
<keyword evidence="1" id="KW-0472">Membrane</keyword>
<feature type="non-terminal residue" evidence="2">
    <location>
        <position position="1"/>
    </location>
</feature>
<dbReference type="EMBL" id="GEBQ01000055">
    <property type="protein sequence ID" value="JAT39922.1"/>
    <property type="molecule type" value="Transcribed_RNA"/>
</dbReference>
<feature type="transmembrane region" description="Helical" evidence="1">
    <location>
        <begin position="12"/>
        <end position="31"/>
    </location>
</feature>
<name>A0A1B6MVK8_9HEMI</name>
<gene>
    <name evidence="2" type="ORF">g.43270</name>
</gene>
<evidence type="ECO:0000313" key="2">
    <source>
        <dbReference type="EMBL" id="JAT39922.1"/>
    </source>
</evidence>
<dbReference type="AlphaFoldDB" id="A0A1B6MVK8"/>
<protein>
    <submittedName>
        <fullName evidence="2">Uncharacterized protein</fullName>
    </submittedName>
</protein>